<comment type="caution">
    <text evidence="5">The sequence shown here is derived from an EMBL/GenBank/DDBJ whole genome shotgun (WGS) entry which is preliminary data.</text>
</comment>
<keyword evidence="2" id="KW-0238">DNA-binding</keyword>
<feature type="domain" description="HTH araC/xylS-type" evidence="4">
    <location>
        <begin position="248"/>
        <end position="345"/>
    </location>
</feature>
<feature type="domain" description="HTH araC/xylS-type" evidence="4">
    <location>
        <begin position="139"/>
        <end position="237"/>
    </location>
</feature>
<evidence type="ECO:0000256" key="1">
    <source>
        <dbReference type="ARBA" id="ARBA00023015"/>
    </source>
</evidence>
<gene>
    <name evidence="5" type="ORF">E1163_21110</name>
</gene>
<dbReference type="InterPro" id="IPR020449">
    <property type="entry name" value="Tscrpt_reg_AraC-type_HTH"/>
</dbReference>
<dbReference type="PRINTS" id="PR00032">
    <property type="entry name" value="HTHARAC"/>
</dbReference>
<keyword evidence="1" id="KW-0805">Transcription regulation</keyword>
<dbReference type="InterPro" id="IPR018060">
    <property type="entry name" value="HTH_AraC"/>
</dbReference>
<dbReference type="Gene3D" id="1.10.10.60">
    <property type="entry name" value="Homeodomain-like"/>
    <property type="match status" value="2"/>
</dbReference>
<dbReference type="Pfam" id="PF12833">
    <property type="entry name" value="HTH_18"/>
    <property type="match status" value="2"/>
</dbReference>
<organism evidence="5 6">
    <name type="scientific">Fulvivirga kasyanovii</name>
    <dbReference type="NCBI Taxonomy" id="396812"/>
    <lineage>
        <taxon>Bacteria</taxon>
        <taxon>Pseudomonadati</taxon>
        <taxon>Bacteroidota</taxon>
        <taxon>Cytophagia</taxon>
        <taxon>Cytophagales</taxon>
        <taxon>Fulvivirgaceae</taxon>
        <taxon>Fulvivirga</taxon>
    </lineage>
</organism>
<dbReference type="SMART" id="SM00342">
    <property type="entry name" value="HTH_ARAC"/>
    <property type="match status" value="2"/>
</dbReference>
<evidence type="ECO:0000259" key="4">
    <source>
        <dbReference type="PROSITE" id="PS01124"/>
    </source>
</evidence>
<dbReference type="PROSITE" id="PS00041">
    <property type="entry name" value="HTH_ARAC_FAMILY_1"/>
    <property type="match status" value="1"/>
</dbReference>
<dbReference type="InterPro" id="IPR018062">
    <property type="entry name" value="HTH_AraC-typ_CS"/>
</dbReference>
<dbReference type="PANTHER" id="PTHR43280:SF2">
    <property type="entry name" value="HTH-TYPE TRANSCRIPTIONAL REGULATOR EXSA"/>
    <property type="match status" value="1"/>
</dbReference>
<name>A0ABW9RW32_9BACT</name>
<evidence type="ECO:0000313" key="5">
    <source>
        <dbReference type="EMBL" id="MTI27469.1"/>
    </source>
</evidence>
<sequence length="348" mass="40877">MVTKLTPEANKVYFINKYTMIHILEGMGSIQVDFKNFHDWDDKLIFLEKGQYIKFLSDGFIVRKIEFEDQDIFRNREFRVLFKHLVSIGYINFDECTDCQKYLESSILSKPAEILDISSRQWYWQNPFNAKNDEYHIIFDVKDIVDSQYRNHLRNDEIVKLLDQYDLNAQAIYTQKVGVTISKMLANKRLTESKKEISFTDKSIKEIAYDFGYKDPAYFNRVFKSNTGHTPAEFRANAGFDERDTFVNDVLALLHAFHGQQRNAGFYADKMNLSVKTLSRRVKEKLQVSVGQLIRQEIIKTAKRYLKAGMPVNEIARILNFEEPNHFSAFFKQYVGLPPSEYPKQKVQ</sequence>
<keyword evidence="3" id="KW-0804">Transcription</keyword>
<dbReference type="Proteomes" id="UP000798808">
    <property type="component" value="Unassembled WGS sequence"/>
</dbReference>
<reference evidence="5 6" key="1">
    <citation type="submission" date="2019-02" db="EMBL/GenBank/DDBJ databases">
        <authorList>
            <person name="Goldberg S.R."/>
            <person name="Haltli B.A."/>
            <person name="Correa H."/>
            <person name="Russell K.G."/>
        </authorList>
    </citation>
    <scope>NUCLEOTIDE SEQUENCE [LARGE SCALE GENOMIC DNA]</scope>
    <source>
        <strain evidence="5 6">JCM 16186</strain>
    </source>
</reference>
<keyword evidence="6" id="KW-1185">Reference proteome</keyword>
<dbReference type="PANTHER" id="PTHR43280">
    <property type="entry name" value="ARAC-FAMILY TRANSCRIPTIONAL REGULATOR"/>
    <property type="match status" value="1"/>
</dbReference>
<evidence type="ECO:0000256" key="2">
    <source>
        <dbReference type="ARBA" id="ARBA00023125"/>
    </source>
</evidence>
<dbReference type="EMBL" id="SMLW01000629">
    <property type="protein sequence ID" value="MTI27469.1"/>
    <property type="molecule type" value="Genomic_DNA"/>
</dbReference>
<dbReference type="InterPro" id="IPR009057">
    <property type="entry name" value="Homeodomain-like_sf"/>
</dbReference>
<proteinExistence type="predicted"/>
<evidence type="ECO:0000313" key="6">
    <source>
        <dbReference type="Proteomes" id="UP000798808"/>
    </source>
</evidence>
<accession>A0ABW9RW32</accession>
<dbReference type="PROSITE" id="PS01124">
    <property type="entry name" value="HTH_ARAC_FAMILY_2"/>
    <property type="match status" value="2"/>
</dbReference>
<evidence type="ECO:0000256" key="3">
    <source>
        <dbReference type="ARBA" id="ARBA00023163"/>
    </source>
</evidence>
<protein>
    <submittedName>
        <fullName evidence="5">AraC family transcriptional regulator</fullName>
    </submittedName>
</protein>
<dbReference type="SUPFAM" id="SSF46689">
    <property type="entry name" value="Homeodomain-like"/>
    <property type="match status" value="2"/>
</dbReference>
<dbReference type="RefSeq" id="WP_155174468.1">
    <property type="nucleotide sequence ID" value="NZ_BAAAFL010000027.1"/>
</dbReference>